<name>A0A8H5E751_9HYPO</name>
<dbReference type="PROSITE" id="PS50048">
    <property type="entry name" value="ZN2_CY6_FUNGAL_2"/>
    <property type="match status" value="2"/>
</dbReference>
<evidence type="ECO:0000256" key="5">
    <source>
        <dbReference type="ARBA" id="ARBA00023163"/>
    </source>
</evidence>
<evidence type="ECO:0000256" key="6">
    <source>
        <dbReference type="ARBA" id="ARBA00023242"/>
    </source>
</evidence>
<dbReference type="SMART" id="SM00066">
    <property type="entry name" value="GAL4"/>
    <property type="match status" value="2"/>
</dbReference>
<dbReference type="AlphaFoldDB" id="A0A8H5E751"/>
<keyword evidence="1" id="KW-0479">Metal-binding</keyword>
<proteinExistence type="predicted"/>
<dbReference type="GO" id="GO:0000981">
    <property type="term" value="F:DNA-binding transcription factor activity, RNA polymerase II-specific"/>
    <property type="evidence" value="ECO:0007669"/>
    <property type="project" value="InterPro"/>
</dbReference>
<reference evidence="8 9" key="1">
    <citation type="journal article" date="2020" name="BMC Genomics">
        <title>Correction to: Identification and distribution of gene clusters required for synthesis of sphingolipid metabolism inhibitors in diverse species of the filamentous fungus Fusarium.</title>
        <authorList>
            <person name="Kim H.S."/>
            <person name="Lohmar J.M."/>
            <person name="Busman M."/>
            <person name="Brown D.W."/>
            <person name="Naumann T.A."/>
            <person name="Divon H.H."/>
            <person name="Lysoe E."/>
            <person name="Uhlig S."/>
            <person name="Proctor R.H."/>
        </authorList>
    </citation>
    <scope>NUCLEOTIDE SEQUENCE [LARGE SCALE GENOMIC DNA]</scope>
    <source>
        <strain evidence="8 9">NRRL 25214</strain>
    </source>
</reference>
<evidence type="ECO:0000256" key="3">
    <source>
        <dbReference type="ARBA" id="ARBA00023015"/>
    </source>
</evidence>
<dbReference type="PANTHER" id="PTHR36206">
    <property type="entry name" value="ASPERCRYPTIN BIOSYNTHESIS CLUSTER-SPECIFIC TRANSCRIPTION REGULATOR ATNN-RELATED"/>
    <property type="match status" value="1"/>
</dbReference>
<dbReference type="CDD" id="cd00067">
    <property type="entry name" value="GAL4"/>
    <property type="match status" value="2"/>
</dbReference>
<keyword evidence="4" id="KW-0238">DNA-binding</keyword>
<keyword evidence="3" id="KW-0805">Transcription regulation</keyword>
<evidence type="ECO:0000256" key="1">
    <source>
        <dbReference type="ARBA" id="ARBA00022723"/>
    </source>
</evidence>
<dbReference type="InterPro" id="IPR007219">
    <property type="entry name" value="XnlR_reg_dom"/>
</dbReference>
<dbReference type="Gene3D" id="4.10.240.10">
    <property type="entry name" value="Zn(2)-C6 fungal-type DNA-binding domain"/>
    <property type="match status" value="2"/>
</dbReference>
<evidence type="ECO:0000259" key="7">
    <source>
        <dbReference type="PROSITE" id="PS50048"/>
    </source>
</evidence>
<dbReference type="PANTHER" id="PTHR36206:SF12">
    <property type="entry name" value="ASPERCRYPTIN BIOSYNTHESIS CLUSTER-SPECIFIC TRANSCRIPTION REGULATOR ATNN-RELATED"/>
    <property type="match status" value="1"/>
</dbReference>
<dbReference type="GO" id="GO:0006351">
    <property type="term" value="P:DNA-templated transcription"/>
    <property type="evidence" value="ECO:0007669"/>
    <property type="project" value="InterPro"/>
</dbReference>
<organism evidence="8 9">
    <name type="scientific">Fusarium anthophilum</name>
    <dbReference type="NCBI Taxonomy" id="48485"/>
    <lineage>
        <taxon>Eukaryota</taxon>
        <taxon>Fungi</taxon>
        <taxon>Dikarya</taxon>
        <taxon>Ascomycota</taxon>
        <taxon>Pezizomycotina</taxon>
        <taxon>Sordariomycetes</taxon>
        <taxon>Hypocreomycetidae</taxon>
        <taxon>Hypocreales</taxon>
        <taxon>Nectriaceae</taxon>
        <taxon>Fusarium</taxon>
        <taxon>Fusarium fujikuroi species complex</taxon>
    </lineage>
</organism>
<accession>A0A8H5E751</accession>
<feature type="domain" description="Zn(2)-C6 fungal-type" evidence="7">
    <location>
        <begin position="47"/>
        <end position="76"/>
    </location>
</feature>
<evidence type="ECO:0000256" key="2">
    <source>
        <dbReference type="ARBA" id="ARBA00022833"/>
    </source>
</evidence>
<protein>
    <recommendedName>
        <fullName evidence="7">Zn(2)-C6 fungal-type domain-containing protein</fullName>
    </recommendedName>
</protein>
<dbReference type="InterPro" id="IPR052360">
    <property type="entry name" value="Transcr_Regulatory_Proteins"/>
</dbReference>
<dbReference type="InterPro" id="IPR001138">
    <property type="entry name" value="Zn2Cys6_DnaBD"/>
</dbReference>
<dbReference type="Pfam" id="PF04082">
    <property type="entry name" value="Fungal_trans"/>
    <property type="match status" value="1"/>
</dbReference>
<dbReference type="EMBL" id="JABEVY010000111">
    <property type="protein sequence ID" value="KAF5249573.1"/>
    <property type="molecule type" value="Genomic_DNA"/>
</dbReference>
<dbReference type="InterPro" id="IPR036864">
    <property type="entry name" value="Zn2-C6_fun-type_DNA-bd_sf"/>
</dbReference>
<comment type="caution">
    <text evidence="8">The sequence shown here is derived from an EMBL/GenBank/DDBJ whole genome shotgun (WGS) entry which is preliminary data.</text>
</comment>
<gene>
    <name evidence="8" type="ORF">FANTH_5166</name>
</gene>
<dbReference type="Pfam" id="PF00172">
    <property type="entry name" value="Zn_clus"/>
    <property type="match status" value="2"/>
</dbReference>
<evidence type="ECO:0000313" key="9">
    <source>
        <dbReference type="Proteomes" id="UP000573603"/>
    </source>
</evidence>
<dbReference type="Proteomes" id="UP000573603">
    <property type="component" value="Unassembled WGS sequence"/>
</dbReference>
<evidence type="ECO:0000313" key="8">
    <source>
        <dbReference type="EMBL" id="KAF5249573.1"/>
    </source>
</evidence>
<dbReference type="PROSITE" id="PS00463">
    <property type="entry name" value="ZN2_CY6_FUNGAL_1"/>
    <property type="match status" value="1"/>
</dbReference>
<dbReference type="SUPFAM" id="SSF57701">
    <property type="entry name" value="Zn2/Cys6 DNA-binding domain"/>
    <property type="match status" value="2"/>
</dbReference>
<keyword evidence="5" id="KW-0804">Transcription</keyword>
<keyword evidence="6" id="KW-0539">Nucleus</keyword>
<feature type="domain" description="Zn(2)-C6 fungal-type" evidence="7">
    <location>
        <begin position="590"/>
        <end position="618"/>
    </location>
</feature>
<evidence type="ECO:0000256" key="4">
    <source>
        <dbReference type="ARBA" id="ARBA00023125"/>
    </source>
</evidence>
<keyword evidence="2" id="KW-0862">Zinc</keyword>
<dbReference type="GO" id="GO:0003677">
    <property type="term" value="F:DNA binding"/>
    <property type="evidence" value="ECO:0007669"/>
    <property type="project" value="UniProtKB-KW"/>
</dbReference>
<dbReference type="GO" id="GO:0008270">
    <property type="term" value="F:zinc ion binding"/>
    <property type="evidence" value="ECO:0007669"/>
    <property type="project" value="InterPro"/>
</dbReference>
<keyword evidence="9" id="KW-1185">Reference proteome</keyword>
<sequence>MASAAAQSQQRIDALKRHWGICKVRLENGSEIPLLPAPRPRLKKPRACNRCVRLKRGCDRSVPCSTCSVRNYDCSYERVTSPRTSVISEEASKPETNDLSQQEMSCGVAKAADAMPVVLSDSIDYSLEWLQCESLPSPVFNFDVWNSINVCGLHLGPCFDHVTTREKLALPFLKRFTESSGIADGFDCGTLAQRRQLNKINDDSSCESLAVKTREIMGIIKRTLTRPRLYSNVGIEWSTIVEKACLDFFSPCNLHRFLYLFWSGWYPNSPIIHKPTFNPKAEPPGLIASMVVLGACLSPDSNDCLRAMAWLTPVEEVVFADNILYDDSIIASSDLVGDEALVWGKLKALHAAYFICIAQNWEGSKEGRQRVRKDRYSCIVSIARSFGLYNLSLVKLDTTFPTQQKWGRFILLESMIRTATYIYLLDSAFVLYYRLPPRVISLELNTGLVCPEICFQAETATECFHHLYLVTKGTPDQSRLTVSSAVRLLCSPYDVDLNMFHSLSSFNMFTLVSEMWKRVGFMQHANEYYHLACAMLERWKFTERQIGDTLAAWVAPLGVSTAYRFPKPNKVPLSSSTPRHRKGLPKARTGCMTCRIRKIKCDEARPGCQRCICTGRKCDGYGDTDSVTKQTLIIRERPPITRALNHDLGVELSLHAFDYYRGHVSHQVGDTIDSDFWGDLVLRLAPTDAAIRHAISAISLMYAEKTKDTRDICPNYRPAILEYNKAILAVRSWPLATESRVKPLLVCLLFVCIEFMLGHEHQNAAKMHILQGRRLLAQIKDRKTPETDIIRQYLAPIYLRLAYVGNDRVEVPRHLLQMTTAPLKFASLADARCVLYYLVDIGFTLIYEVKSYRSKGANEEVSDTEEDTLQSRYKHLARELANWRHAFQAYLAFSDLDGSDTRTAKLLTQRHCLMMVFLDSMISGSDYVCDRNGLCDFSIATDCATFVVNHDNDIMQGPSFTFESEVVGPVYWIAAKCRQPVIRRRALELLYEREKTNRVESLTMVRHTIAMVTRVIEIEEEGLDIPLGTKHIQDYPNKYEVILREESCEWAESFLTDQKEQWPVLWDLGSHCSDAPTKLTRITAVREQKELAEGLAKGWPRERLVWPYGITRERRVLSVAVKKHTGDNLWLEYVREPLTAGGEYRVMKEHIRFL</sequence>